<evidence type="ECO:0000259" key="4">
    <source>
        <dbReference type="Pfam" id="PF10531"/>
    </source>
</evidence>
<organism evidence="5 6">
    <name type="scientific">Sphingomonas abietis</name>
    <dbReference type="NCBI Taxonomy" id="3012344"/>
    <lineage>
        <taxon>Bacteria</taxon>
        <taxon>Pseudomonadati</taxon>
        <taxon>Pseudomonadota</taxon>
        <taxon>Alphaproteobacteria</taxon>
        <taxon>Sphingomonadales</taxon>
        <taxon>Sphingomonadaceae</taxon>
        <taxon>Sphingomonas</taxon>
    </lineage>
</organism>
<reference evidence="5 6" key="1">
    <citation type="submission" date="2022-12" db="EMBL/GenBank/DDBJ databases">
        <title>Sphingomonas abieness sp. nov., an endophytic bacterium isolated from Abies koreana.</title>
        <authorList>
            <person name="Jiang L."/>
            <person name="Lee J."/>
        </authorList>
    </citation>
    <scope>NUCLEOTIDE SEQUENCE [LARGE SCALE GENOMIC DNA]</scope>
    <source>
        <strain evidence="6">PAMB 00755</strain>
    </source>
</reference>
<feature type="signal peptide" evidence="2">
    <location>
        <begin position="1"/>
        <end position="19"/>
    </location>
</feature>
<keyword evidence="6" id="KW-1185">Reference proteome</keyword>
<protein>
    <submittedName>
        <fullName evidence="5">Polysaccharide export protein</fullName>
    </submittedName>
</protein>
<dbReference type="EMBL" id="CP115174">
    <property type="protein sequence ID" value="WBO20841.1"/>
    <property type="molecule type" value="Genomic_DNA"/>
</dbReference>
<gene>
    <name evidence="5" type="ORF">PBT88_11520</name>
</gene>
<feature type="domain" description="Soluble ligand binding" evidence="4">
    <location>
        <begin position="119"/>
        <end position="164"/>
    </location>
</feature>
<dbReference type="InterPro" id="IPR019554">
    <property type="entry name" value="Soluble_ligand-bd"/>
</dbReference>
<evidence type="ECO:0000256" key="1">
    <source>
        <dbReference type="ARBA" id="ARBA00022729"/>
    </source>
</evidence>
<keyword evidence="1 2" id="KW-0732">Signal</keyword>
<dbReference type="InterPro" id="IPR049712">
    <property type="entry name" value="Poly_export"/>
</dbReference>
<dbReference type="Pfam" id="PF10531">
    <property type="entry name" value="SLBB"/>
    <property type="match status" value="1"/>
</dbReference>
<dbReference type="PROSITE" id="PS51257">
    <property type="entry name" value="PROKAR_LIPOPROTEIN"/>
    <property type="match status" value="1"/>
</dbReference>
<evidence type="ECO:0000313" key="5">
    <source>
        <dbReference type="EMBL" id="WBO20841.1"/>
    </source>
</evidence>
<feature type="domain" description="Polysaccharide export protein N-terminal" evidence="3">
    <location>
        <begin position="38"/>
        <end position="110"/>
    </location>
</feature>
<sequence length="192" mass="20739">MQIRSILLLTVLLVTAACAENGTGPVISSGDRYSSAAASAADYRLAPGDRIKITVYNEPNLTGDYGVSADGAVSLPLIGDVPATDHTVNEVIAEATTRYAGGFLRTPKLSGEVSIFRPFFILGEVATPGNYPYVVGMTAMNAIAIAKGFTPRANRRMVFIRRKDDAKEISYRLTPELRVYPGDTVRVGERYF</sequence>
<dbReference type="PANTHER" id="PTHR33619">
    <property type="entry name" value="POLYSACCHARIDE EXPORT PROTEIN GFCE-RELATED"/>
    <property type="match status" value="1"/>
</dbReference>
<dbReference type="InterPro" id="IPR003715">
    <property type="entry name" value="Poly_export_N"/>
</dbReference>
<dbReference type="Gene3D" id="3.30.1950.10">
    <property type="entry name" value="wza like domain"/>
    <property type="match status" value="1"/>
</dbReference>
<evidence type="ECO:0000313" key="6">
    <source>
        <dbReference type="Proteomes" id="UP001210865"/>
    </source>
</evidence>
<accession>A0ABY7NMV6</accession>
<dbReference type="Gene3D" id="3.10.560.10">
    <property type="entry name" value="Outer membrane lipoprotein wza domain like"/>
    <property type="match status" value="1"/>
</dbReference>
<feature type="chain" id="PRO_5046762203" evidence="2">
    <location>
        <begin position="20"/>
        <end position="192"/>
    </location>
</feature>
<proteinExistence type="predicted"/>
<name>A0ABY7NMV6_9SPHN</name>
<dbReference type="PANTHER" id="PTHR33619:SF3">
    <property type="entry name" value="POLYSACCHARIDE EXPORT PROTEIN GFCE-RELATED"/>
    <property type="match status" value="1"/>
</dbReference>
<dbReference type="Pfam" id="PF02563">
    <property type="entry name" value="Poly_export"/>
    <property type="match status" value="1"/>
</dbReference>
<evidence type="ECO:0000259" key="3">
    <source>
        <dbReference type="Pfam" id="PF02563"/>
    </source>
</evidence>
<evidence type="ECO:0000256" key="2">
    <source>
        <dbReference type="SAM" id="SignalP"/>
    </source>
</evidence>
<dbReference type="Proteomes" id="UP001210865">
    <property type="component" value="Chromosome"/>
</dbReference>
<dbReference type="RefSeq" id="WP_270075491.1">
    <property type="nucleotide sequence ID" value="NZ_CP115174.1"/>
</dbReference>